<comment type="caution">
    <text evidence="1">The sequence shown here is derived from an EMBL/GenBank/DDBJ whole genome shotgun (WGS) entry which is preliminary data.</text>
</comment>
<dbReference type="EMBL" id="CAAALY010270295">
    <property type="protein sequence ID" value="VEL41646.1"/>
    <property type="molecule type" value="Genomic_DNA"/>
</dbReference>
<proteinExistence type="predicted"/>
<evidence type="ECO:0000313" key="2">
    <source>
        <dbReference type="Proteomes" id="UP000784294"/>
    </source>
</evidence>
<evidence type="ECO:0000313" key="1">
    <source>
        <dbReference type="EMBL" id="VEL41646.1"/>
    </source>
</evidence>
<accession>A0A3S5CV94</accession>
<dbReference type="Proteomes" id="UP000784294">
    <property type="component" value="Unassembled WGS sequence"/>
</dbReference>
<reference evidence="1" key="1">
    <citation type="submission" date="2018-11" db="EMBL/GenBank/DDBJ databases">
        <authorList>
            <consortium name="Pathogen Informatics"/>
        </authorList>
    </citation>
    <scope>NUCLEOTIDE SEQUENCE</scope>
</reference>
<name>A0A3S5CV94_9PLAT</name>
<sequence>MSVQACLVSSSLGHAPLPSALAHPGVSQARIQPPLSVPGKAKPSGATLFLYQPQTTSGLSAGQSDLIFLATSAGTAASLTNTITTTTATLANSAPHRLTMGLASTHTESSMVVPGTSNTSIASVAATITQPPSTRIKQIQAQQHQHNFQPNLQQQQQHLIPDFRLPTIPSSRLTYQSQVQSSVQQDTSPAGPLSVAGYTVLARAGKY</sequence>
<dbReference type="AlphaFoldDB" id="A0A3S5CV94"/>
<keyword evidence="2" id="KW-1185">Reference proteome</keyword>
<gene>
    <name evidence="1" type="ORF">PXEA_LOCUS35086</name>
</gene>
<protein>
    <submittedName>
        <fullName evidence="1">Uncharacterized protein</fullName>
    </submittedName>
</protein>
<organism evidence="1 2">
    <name type="scientific">Protopolystoma xenopodis</name>
    <dbReference type="NCBI Taxonomy" id="117903"/>
    <lineage>
        <taxon>Eukaryota</taxon>
        <taxon>Metazoa</taxon>
        <taxon>Spiralia</taxon>
        <taxon>Lophotrochozoa</taxon>
        <taxon>Platyhelminthes</taxon>
        <taxon>Monogenea</taxon>
        <taxon>Polyopisthocotylea</taxon>
        <taxon>Polystomatidea</taxon>
        <taxon>Polystomatidae</taxon>
        <taxon>Protopolystoma</taxon>
    </lineage>
</organism>